<name>A0A1M7FKN0_9GAMM</name>
<evidence type="ECO:0000313" key="1">
    <source>
        <dbReference type="EMBL" id="SHM04207.1"/>
    </source>
</evidence>
<protein>
    <submittedName>
        <fullName evidence="1">Uncharacterized protein</fullName>
    </submittedName>
</protein>
<evidence type="ECO:0000313" key="2">
    <source>
        <dbReference type="Proteomes" id="UP000184305"/>
    </source>
</evidence>
<dbReference type="EMBL" id="FRBQ01000003">
    <property type="protein sequence ID" value="SHM04207.1"/>
    <property type="molecule type" value="Genomic_DNA"/>
</dbReference>
<accession>A0A1M7FKN0</accession>
<reference evidence="2" key="1">
    <citation type="submission" date="2016-11" db="EMBL/GenBank/DDBJ databases">
        <authorList>
            <person name="Varghese N."/>
            <person name="Submissions S."/>
        </authorList>
    </citation>
    <scope>NUCLEOTIDE SEQUENCE [LARGE SCALE GENOMIC DNA]</scope>
    <source>
        <strain evidence="2">CECT 8089</strain>
    </source>
</reference>
<dbReference type="RefSeq" id="WP_208605766.1">
    <property type="nucleotide sequence ID" value="NZ_FRBQ01000003.1"/>
</dbReference>
<sequence>MIQVWALMTATRFRVEPQIQEPITAQLRQVPELVQAMEPAQAPTQCQAVQALAPMAAALAVRAPGLVMAAVQVAVLAARVVPAVALRNKHQ</sequence>
<proteinExistence type="predicted"/>
<organism evidence="1 2">
    <name type="scientific">Phytopseudomonas punonensis</name>
    <dbReference type="NCBI Taxonomy" id="1220495"/>
    <lineage>
        <taxon>Bacteria</taxon>
        <taxon>Pseudomonadati</taxon>
        <taxon>Pseudomonadota</taxon>
        <taxon>Gammaproteobacteria</taxon>
        <taxon>Pseudomonadales</taxon>
        <taxon>Pseudomonadaceae</taxon>
        <taxon>Phytopseudomonas</taxon>
    </lineage>
</organism>
<dbReference type="Proteomes" id="UP000184305">
    <property type="component" value="Unassembled WGS sequence"/>
</dbReference>
<keyword evidence="2" id="KW-1185">Reference proteome</keyword>
<dbReference type="AlphaFoldDB" id="A0A1M7FKN0"/>
<gene>
    <name evidence="1" type="ORF">SAMN05216288_2895</name>
</gene>